<dbReference type="AlphaFoldDB" id="A0A3T0JTG6"/>
<reference evidence="1 2" key="1">
    <citation type="submission" date="2017-11" db="EMBL/GenBank/DDBJ databases">
        <title>Effect of PGPRs.</title>
        <authorList>
            <person name="Oliva R."/>
            <person name="Nong J."/>
            <person name="Roman V."/>
        </authorList>
    </citation>
    <scope>NUCLEOTIDE SEQUENCE [LARGE SCALE GENOMIC DNA]</scope>
    <source>
        <strain evidence="1">Inb918</strain>
    </source>
</reference>
<evidence type="ECO:0000313" key="1">
    <source>
        <dbReference type="EMBL" id="AZV26747.1"/>
    </source>
</evidence>
<dbReference type="EMBL" id="CP024646">
    <property type="protein sequence ID" value="AZV26747.1"/>
    <property type="molecule type" value="Genomic_DNA"/>
</dbReference>
<sequence length="758" mass="84521">MSRPEGESGALGEINAGYAHFQLSRALTARDNDASPQALARIERWQKVLENLMHGRALYGSRTPFADLPEWITLEVATGGFATGNLLAGGELTAHERLLASSIPGIRAGYERLDLNRWHLSDEGVRTLQERLTNEDYRIDVPEEAALPTVAWFLGQQRVEEARTLIEQIAPFFGRVRFFPAAANSRPLSMAEVEVFNAGQISLRLSVLSPQPRLTVQKHVVERRLPLYDAAVSLFLLTYNEGWPCRYYPEGWFERASVLGKEFDIATEADPLRAGDSSDRAAELLALLKQCAIDPASLTGRQVGRIRRIVDDFVAKHGHPESEEHSSKRAQQRNDVSASAHYLIAKAASARLARYPVSEGISDFAPLLTPITNEEAKVYSLKEGETIPPSIRRRLERCRKGTVAELIEHGVITSADTVAKVLPAMTAQICSAGYRDVALRALSVATYRAFRRRRSLLLLNMQRQVRVDDLPWVKALETEYEAGALAIEGARQALVEASALTLIAFPQAILPNKLLQEFSSLAESAKLDLPFVEEIAADIFMGAFSGKFVKAAKRSVRLMAGSLYARYYDIDMDQLAALPKQRNSRSNSGVLAGLCARRANADIGRWSPANNGTIIEQQQILTTQNLAILFDDLDLKTLLHDRLGSMAEACFKWICSRQQMQIKFYHARLVMLKNTAYAWRQMMFYLSMLDQSRLESALGNIEVHFAAQSSAFQGRFLPAMIGLRMAVSGCRLTSAHQEREGCKVFLGWTTERHWLMPS</sequence>
<gene>
    <name evidence="1" type="ORF">CT157_12250</name>
</gene>
<accession>A0A3T0JTG6</accession>
<evidence type="ECO:0000313" key="2">
    <source>
        <dbReference type="Proteomes" id="UP000282760"/>
    </source>
</evidence>
<name>A0A3T0JTG6_PSESX</name>
<organism evidence="1 2">
    <name type="scientific">Pseudomonas syringae</name>
    <dbReference type="NCBI Taxonomy" id="317"/>
    <lineage>
        <taxon>Bacteria</taxon>
        <taxon>Pseudomonadati</taxon>
        <taxon>Pseudomonadota</taxon>
        <taxon>Gammaproteobacteria</taxon>
        <taxon>Pseudomonadales</taxon>
        <taxon>Pseudomonadaceae</taxon>
        <taxon>Pseudomonas</taxon>
    </lineage>
</organism>
<dbReference type="Proteomes" id="UP000282760">
    <property type="component" value="Chromosome"/>
</dbReference>
<proteinExistence type="predicted"/>
<protein>
    <submittedName>
        <fullName evidence="1">Uncharacterized protein</fullName>
    </submittedName>
</protein>